<dbReference type="GO" id="GO:0016757">
    <property type="term" value="F:glycosyltransferase activity"/>
    <property type="evidence" value="ECO:0007669"/>
    <property type="project" value="InterPro"/>
</dbReference>
<dbReference type="EMBL" id="LSRX01000884">
    <property type="protein sequence ID" value="OLP87047.1"/>
    <property type="molecule type" value="Genomic_DNA"/>
</dbReference>
<comment type="caution">
    <text evidence="2">The sequence shown here is derived from an EMBL/GenBank/DDBJ whole genome shotgun (WGS) entry which is preliminary data.</text>
</comment>
<accession>A0A1Q9CVW4</accession>
<dbReference type="Proteomes" id="UP000186817">
    <property type="component" value="Unassembled WGS sequence"/>
</dbReference>
<evidence type="ECO:0000313" key="3">
    <source>
        <dbReference type="Proteomes" id="UP000186817"/>
    </source>
</evidence>
<protein>
    <recommendedName>
        <fullName evidence="1">Glycosyltransferase 61 catalytic domain-containing protein</fullName>
    </recommendedName>
</protein>
<keyword evidence="3" id="KW-1185">Reference proteome</keyword>
<organism evidence="2 3">
    <name type="scientific">Symbiodinium microadriaticum</name>
    <name type="common">Dinoflagellate</name>
    <name type="synonym">Zooxanthella microadriatica</name>
    <dbReference type="NCBI Taxonomy" id="2951"/>
    <lineage>
        <taxon>Eukaryota</taxon>
        <taxon>Sar</taxon>
        <taxon>Alveolata</taxon>
        <taxon>Dinophyceae</taxon>
        <taxon>Suessiales</taxon>
        <taxon>Symbiodiniaceae</taxon>
        <taxon>Symbiodinium</taxon>
    </lineage>
</organism>
<sequence length="465" mass="50662">MYCENLTFVEQVSAFAAADAAVAVSGACLANSLYMREGSLVVDLVPVKNYMGADVVMPLQCGVTWFWTLTQNVGVRYRSLMMPEGDLDADTVEVPEELPLGGIVASQASLLPSRKCQHGTSRNANTRFASGSNSAKWIIRLKSDIKTAQDNRSRLRGSDVAVKRTCQELTNLINRLKDQLRVAGAGSWLLQSRSLEVADRMRLQVPALETCRTPQDTTAAATDAVRPGQSECWVDGGSMEILQEAFLKRREVSNLSESKEDFITSFRKLSHDCEMLAYLEELGHLQPPHSPFCRALRAASAKSYAGRPTQAFVVRIPEGDPRRGRFQQLSRALYVPSVTTMPGPAVAPHLRGADLDAHGQAVLDEVLSSQALEALSRQLRESSMYFHREETGTYLVALWEDGLASPLLWQIAMELIEALPALADHVLCEAKAYKALSGGATSPGLEAQGADVALLLWALPTDSGA</sequence>
<evidence type="ECO:0000313" key="2">
    <source>
        <dbReference type="EMBL" id="OLP87047.1"/>
    </source>
</evidence>
<dbReference type="InterPro" id="IPR049625">
    <property type="entry name" value="Glyco_transf_61_cat"/>
</dbReference>
<proteinExistence type="predicted"/>
<feature type="domain" description="Glycosyltransferase 61 catalytic" evidence="1">
    <location>
        <begin position="2"/>
        <end position="42"/>
    </location>
</feature>
<reference evidence="2 3" key="1">
    <citation type="submission" date="2016-02" db="EMBL/GenBank/DDBJ databases">
        <title>Genome analysis of coral dinoflagellate symbionts highlights evolutionary adaptations to a symbiotic lifestyle.</title>
        <authorList>
            <person name="Aranda M."/>
            <person name="Li Y."/>
            <person name="Liew Y.J."/>
            <person name="Baumgarten S."/>
            <person name="Simakov O."/>
            <person name="Wilson M."/>
            <person name="Piel J."/>
            <person name="Ashoor H."/>
            <person name="Bougouffa S."/>
            <person name="Bajic V.B."/>
            <person name="Ryu T."/>
            <person name="Ravasi T."/>
            <person name="Bayer T."/>
            <person name="Micklem G."/>
            <person name="Kim H."/>
            <person name="Bhak J."/>
            <person name="Lajeunesse T.C."/>
            <person name="Voolstra C.R."/>
        </authorList>
    </citation>
    <scope>NUCLEOTIDE SEQUENCE [LARGE SCALE GENOMIC DNA]</scope>
    <source>
        <strain evidence="2 3">CCMP2467</strain>
    </source>
</reference>
<name>A0A1Q9CVW4_SYMMI</name>
<evidence type="ECO:0000259" key="1">
    <source>
        <dbReference type="Pfam" id="PF04577"/>
    </source>
</evidence>
<dbReference type="OrthoDB" id="435986at2759"/>
<dbReference type="AlphaFoldDB" id="A0A1Q9CVW4"/>
<dbReference type="Pfam" id="PF04577">
    <property type="entry name" value="Glyco_transf_61"/>
    <property type="match status" value="1"/>
</dbReference>
<gene>
    <name evidence="2" type="ORF">AK812_SmicGene31768</name>
</gene>